<dbReference type="OrthoDB" id="9775851at2"/>
<dbReference type="EC" id="3.1.1.-" evidence="3"/>
<evidence type="ECO:0000313" key="5">
    <source>
        <dbReference type="EMBL" id="ACK52484.1"/>
    </source>
</evidence>
<protein>
    <recommendedName>
        <fullName evidence="3">Carboxylic ester hydrolase</fullName>
        <ecNumber evidence="3">3.1.1.-</ecNumber>
    </recommendedName>
</protein>
<comment type="similarity">
    <text evidence="1 3">Belongs to the type-B carboxylesterase/lipase family.</text>
</comment>
<dbReference type="KEGG" id="msl:Msil_3599"/>
<evidence type="ECO:0000259" key="4">
    <source>
        <dbReference type="Pfam" id="PF00135"/>
    </source>
</evidence>
<dbReference type="RefSeq" id="WP_012592552.1">
    <property type="nucleotide sequence ID" value="NC_011666.1"/>
</dbReference>
<feature type="chain" id="PRO_5005124007" description="Carboxylic ester hydrolase" evidence="3">
    <location>
        <begin position="41"/>
        <end position="575"/>
    </location>
</feature>
<dbReference type="STRING" id="395965.Msil_3599"/>
<dbReference type="InterPro" id="IPR029058">
    <property type="entry name" value="AB_hydrolase_fold"/>
</dbReference>
<accession>B8EIZ2</accession>
<dbReference type="GO" id="GO:0016787">
    <property type="term" value="F:hydrolase activity"/>
    <property type="evidence" value="ECO:0007669"/>
    <property type="project" value="UniProtKB-KW"/>
</dbReference>
<reference evidence="5 6" key="1">
    <citation type="journal article" date="2010" name="J. Bacteriol.">
        <title>Complete genome sequence of the aerobic facultative methanotroph Methylocella silvestris BL2.</title>
        <authorList>
            <person name="Chen Y."/>
            <person name="Crombie A."/>
            <person name="Rahman M.T."/>
            <person name="Dedysh S.N."/>
            <person name="Liesack W."/>
            <person name="Stott M.B."/>
            <person name="Alam M."/>
            <person name="Theisen A.R."/>
            <person name="Murrell J.C."/>
            <person name="Dunfield P.F."/>
        </authorList>
    </citation>
    <scope>NUCLEOTIDE SEQUENCE [LARGE SCALE GENOMIC DNA]</scope>
    <source>
        <strain evidence="6">DSM 15510 / CIP 108128 / LMG 27833 / NCIMB 13906 / BL2</strain>
    </source>
</reference>
<dbReference type="PROSITE" id="PS00122">
    <property type="entry name" value="CARBOXYLESTERASE_B_1"/>
    <property type="match status" value="1"/>
</dbReference>
<dbReference type="eggNOG" id="COG2272">
    <property type="taxonomic scope" value="Bacteria"/>
</dbReference>
<dbReference type="EMBL" id="CP001280">
    <property type="protein sequence ID" value="ACK52484.1"/>
    <property type="molecule type" value="Genomic_DNA"/>
</dbReference>
<dbReference type="Pfam" id="PF00135">
    <property type="entry name" value="COesterase"/>
    <property type="match status" value="1"/>
</dbReference>
<evidence type="ECO:0000256" key="2">
    <source>
        <dbReference type="ARBA" id="ARBA00022801"/>
    </source>
</evidence>
<name>B8EIZ2_METSB</name>
<keyword evidence="6" id="KW-1185">Reference proteome</keyword>
<dbReference type="InterPro" id="IPR006311">
    <property type="entry name" value="TAT_signal"/>
</dbReference>
<dbReference type="InterPro" id="IPR050309">
    <property type="entry name" value="Type-B_Carboxylest/Lipase"/>
</dbReference>
<feature type="domain" description="Carboxylesterase type B" evidence="4">
    <location>
        <begin position="51"/>
        <end position="567"/>
    </location>
</feature>
<dbReference type="InterPro" id="IPR019819">
    <property type="entry name" value="Carboxylesterase_B_CS"/>
</dbReference>
<sequence length="575" mass="61705">MYKLSRTAQLSAVRSRSLLKLSCAIGLALGAAAAATPASAAEVTSASAANRPKVATQDGTVKGVIQNGVSVFYGIPYAEPPVGDLRWQPPKRKAPWTNVLDASNYGPICAQVTTLGPFAGPPNANEDCLYLNVFTPNVAPTGKGKLPVIFWIHGGGNFDGASTGYDGTKLAADGHTVVVTINYRLNLMGWLSHPALNKGVFGNYGIMDQQLALKWVQRNIDRFGGDKNNVTVGGQSAGAQDTGMHVISPLSQGLLHRAIYESSVPSTIPTAEIALARGIAMSVAAGCGSGADKATAQCLRNLTPEQVETLAGTQSATSAYITGPFVDGTVITQQPWQAWSNGQFAHIPMMDGRVQDEANFGLANTEYFKDPQVPYTEADFTSYVTTTYSGNAGPVNTPPTYPAGTVNKVLAKYPLYAYASPQLALDAVQTDPGACRDRHYTKILGPQVPYYAYEFDERTAPTYYPKLPGFQFLAYHTSDIQYLFPLWHGGPQGKIHELNKKQAALSDQLVDAWTNFAWTGNPNGQGNNPWPVYKATGSKPVILSQNIPVLTTMTDAQFSAAHKCDFWEKTLIIPD</sequence>
<keyword evidence="3" id="KW-0732">Signal</keyword>
<keyword evidence="2 3" id="KW-0378">Hydrolase</keyword>
<dbReference type="PANTHER" id="PTHR11559">
    <property type="entry name" value="CARBOXYLESTERASE"/>
    <property type="match status" value="1"/>
</dbReference>
<dbReference type="InterPro" id="IPR019826">
    <property type="entry name" value="Carboxylesterase_B_AS"/>
</dbReference>
<dbReference type="SUPFAM" id="SSF53474">
    <property type="entry name" value="alpha/beta-Hydrolases"/>
    <property type="match status" value="1"/>
</dbReference>
<proteinExistence type="inferred from homology"/>
<evidence type="ECO:0000313" key="6">
    <source>
        <dbReference type="Proteomes" id="UP000002257"/>
    </source>
</evidence>
<dbReference type="InterPro" id="IPR002018">
    <property type="entry name" value="CarbesteraseB"/>
</dbReference>
<evidence type="ECO:0000256" key="1">
    <source>
        <dbReference type="ARBA" id="ARBA00005964"/>
    </source>
</evidence>
<dbReference type="ESTHER" id="metsb-b8eiz2">
    <property type="family name" value="Carb_B_Bacteria"/>
</dbReference>
<dbReference type="AlphaFoldDB" id="B8EIZ2"/>
<dbReference type="Gene3D" id="3.40.50.1820">
    <property type="entry name" value="alpha/beta hydrolase"/>
    <property type="match status" value="1"/>
</dbReference>
<organism evidence="5 6">
    <name type="scientific">Methylocella silvestris (strain DSM 15510 / CIP 108128 / LMG 27833 / NCIMB 13906 / BL2)</name>
    <dbReference type="NCBI Taxonomy" id="395965"/>
    <lineage>
        <taxon>Bacteria</taxon>
        <taxon>Pseudomonadati</taxon>
        <taxon>Pseudomonadota</taxon>
        <taxon>Alphaproteobacteria</taxon>
        <taxon>Hyphomicrobiales</taxon>
        <taxon>Beijerinckiaceae</taxon>
        <taxon>Methylocella</taxon>
    </lineage>
</organism>
<dbReference type="HOGENOM" id="CLU_006586_16_4_5"/>
<dbReference type="PROSITE" id="PS00941">
    <property type="entry name" value="CARBOXYLESTERASE_B_2"/>
    <property type="match status" value="1"/>
</dbReference>
<dbReference type="PROSITE" id="PS51318">
    <property type="entry name" value="TAT"/>
    <property type="match status" value="1"/>
</dbReference>
<dbReference type="Proteomes" id="UP000002257">
    <property type="component" value="Chromosome"/>
</dbReference>
<gene>
    <name evidence="5" type="ordered locus">Msil_3599</name>
</gene>
<evidence type="ECO:0000256" key="3">
    <source>
        <dbReference type="RuleBase" id="RU361235"/>
    </source>
</evidence>
<feature type="signal peptide" evidence="3">
    <location>
        <begin position="1"/>
        <end position="40"/>
    </location>
</feature>